<dbReference type="InterPro" id="IPR000873">
    <property type="entry name" value="AMP-dep_synth/lig_dom"/>
</dbReference>
<dbReference type="GO" id="GO:0016874">
    <property type="term" value="F:ligase activity"/>
    <property type="evidence" value="ECO:0007669"/>
    <property type="project" value="UniProtKB-KW"/>
</dbReference>
<keyword evidence="5" id="KW-1185">Reference proteome</keyword>
<reference evidence="4 5" key="1">
    <citation type="submission" date="2021-06" db="EMBL/GenBank/DDBJ databases">
        <authorList>
            <person name="Lee D.H."/>
        </authorList>
    </citation>
    <scope>NUCLEOTIDE SEQUENCE [LARGE SCALE GENOMIC DNA]</scope>
    <source>
        <strain evidence="4 5">MMS21-HV4-11</strain>
    </source>
</reference>
<dbReference type="Proteomes" id="UP000727907">
    <property type="component" value="Unassembled WGS sequence"/>
</dbReference>
<evidence type="ECO:0000256" key="2">
    <source>
        <dbReference type="ARBA" id="ARBA00022598"/>
    </source>
</evidence>
<evidence type="ECO:0000313" key="4">
    <source>
        <dbReference type="EMBL" id="MBU8873925.1"/>
    </source>
</evidence>
<dbReference type="NCBIfam" id="NF006624">
    <property type="entry name" value="PRK09192.1"/>
    <property type="match status" value="1"/>
</dbReference>
<dbReference type="PANTHER" id="PTHR22754">
    <property type="entry name" value="DISCO-INTERACTING PROTEIN 2 DIP2 -RELATED"/>
    <property type="match status" value="1"/>
</dbReference>
<evidence type="ECO:0000256" key="1">
    <source>
        <dbReference type="ARBA" id="ARBA00006432"/>
    </source>
</evidence>
<keyword evidence="2 4" id="KW-0436">Ligase</keyword>
<evidence type="ECO:0000313" key="5">
    <source>
        <dbReference type="Proteomes" id="UP000727907"/>
    </source>
</evidence>
<dbReference type="InterPro" id="IPR040097">
    <property type="entry name" value="FAAL/FAAC"/>
</dbReference>
<organism evidence="4 5">
    <name type="scientific">Reyranella humidisoli</name>
    <dbReference type="NCBI Taxonomy" id="2849149"/>
    <lineage>
        <taxon>Bacteria</taxon>
        <taxon>Pseudomonadati</taxon>
        <taxon>Pseudomonadota</taxon>
        <taxon>Alphaproteobacteria</taxon>
        <taxon>Hyphomicrobiales</taxon>
        <taxon>Reyranellaceae</taxon>
        <taxon>Reyranella</taxon>
    </lineage>
</organism>
<dbReference type="Pfam" id="PF00501">
    <property type="entry name" value="AMP-binding"/>
    <property type="match status" value="1"/>
</dbReference>
<comment type="similarity">
    <text evidence="1">Belongs to the ATP-dependent AMP-binding enzyme family.</text>
</comment>
<feature type="domain" description="AMP-dependent synthetase/ligase" evidence="3">
    <location>
        <begin position="46"/>
        <end position="428"/>
    </location>
</feature>
<dbReference type="RefSeq" id="WP_216958559.1">
    <property type="nucleotide sequence ID" value="NZ_JAHOPB010000001.1"/>
</dbReference>
<dbReference type="EMBL" id="JAHOPB010000001">
    <property type="protein sequence ID" value="MBU8873925.1"/>
    <property type="molecule type" value="Genomic_DNA"/>
</dbReference>
<sequence>MKLLPTRNSTLALHRAGFASVPAMLDYAAKGETGVTFYNAKGEQLSALAWREIRDRAHVAARKLIGAGFARGERILITADTWPGFFEAFFGAQYAGLLPVPVSIPVGIGGKDAYLDQLRRQFAASGAVAAVGLDDLAGYLADAADEFPAVRLHGGMDVLHALPEKPVDLRPLGADDLCYIQFSSGSTRQPHGVQITQRALMANLAGMVGPAGLGVVEGDRAVSWLPLYHDMGLIGFLMAPLSTQISIDYLTPRDFARRPMQWLNLISRNRGTISYSPSFGYDLAVRRGAAQVPPDLDLRSWRHAGIGGDMVRADVLERFAATFEPFGFNRKAFIPSYGMAEVCLAITFCPHDTGVRTDTVERTALAEAQRAVPAADPADDHKARRFVICGRVLPGHRIEVRDPEGGVLPDRAVGRIFVSGPSIMPGYFGEPEASREVLSDGWLDTGDLGYMLDGEIVVTGRAKDLIIVNGRNVWPQDIEWAIEARRVVKNGDAAAFSIDTGGGERVVVAVLARVSGDEARSDLARDVAGAVREAIAVDCDVALVPPTLGLPTTSSGKLSRARTKANYLAGLYAPKPAAA</sequence>
<dbReference type="PANTHER" id="PTHR22754:SF32">
    <property type="entry name" value="DISCO-INTERACTING PROTEIN 2"/>
    <property type="match status" value="1"/>
</dbReference>
<accession>A0ABS6IHI5</accession>
<gene>
    <name evidence="4" type="ORF">KQ910_09125</name>
</gene>
<comment type="caution">
    <text evidence="4">The sequence shown here is derived from an EMBL/GenBank/DDBJ whole genome shotgun (WGS) entry which is preliminary data.</text>
</comment>
<name>A0ABS6IHI5_9HYPH</name>
<evidence type="ECO:0000259" key="3">
    <source>
        <dbReference type="Pfam" id="PF00501"/>
    </source>
</evidence>
<protein>
    <submittedName>
        <fullName evidence="4">Fatty acyl-AMP ligase</fullName>
    </submittedName>
</protein>
<dbReference type="CDD" id="cd05931">
    <property type="entry name" value="FAAL"/>
    <property type="match status" value="1"/>
</dbReference>
<proteinExistence type="inferred from homology"/>